<reference evidence="2 3" key="1">
    <citation type="submission" date="2019-07" db="EMBL/GenBank/DDBJ databases">
        <title>Sphingomonas AE3 Genome sequencing and assembly.</title>
        <authorList>
            <person name="Kim H."/>
        </authorList>
    </citation>
    <scope>NUCLEOTIDE SEQUENCE [LARGE SCALE GENOMIC DNA]</scope>
    <source>
        <strain evidence="2 3">AE3</strain>
    </source>
</reference>
<gene>
    <name evidence="2" type="ORF">FMM02_04375</name>
</gene>
<dbReference type="AlphaFoldDB" id="A0A516IQT3"/>
<keyword evidence="1" id="KW-1133">Transmembrane helix</keyword>
<dbReference type="KEGG" id="sxa:FMM02_04375"/>
<dbReference type="RefSeq" id="WP_147493720.1">
    <property type="nucleotide sequence ID" value="NZ_CP041659.1"/>
</dbReference>
<feature type="transmembrane region" description="Helical" evidence="1">
    <location>
        <begin position="21"/>
        <end position="40"/>
    </location>
</feature>
<evidence type="ECO:0000256" key="1">
    <source>
        <dbReference type="SAM" id="Phobius"/>
    </source>
</evidence>
<name>A0A516IQT3_9SPHN</name>
<evidence type="ECO:0000313" key="3">
    <source>
        <dbReference type="Proteomes" id="UP000321857"/>
    </source>
</evidence>
<evidence type="ECO:0000313" key="2">
    <source>
        <dbReference type="EMBL" id="QDP19266.1"/>
    </source>
</evidence>
<accession>A0A516IQT3</accession>
<sequence>MSKAPSSSPLARIAQRIRAHDWFAAAIEVAIVVLGIFLGLQVTQWNEERQDRAREISLMMNVARNLREDVAEMDENIRTASSRMASLDYLLRLAGDWDPPREFPSSRFAIQVEQVPPFNRQSGYAIGIEAFILSFYDGNRFAYNTLINADGPNLIDDQMMLGEIQQYYASVDLLLTFERSLAENRLRILDAMQKEGISAVDGKSFQEVASIVRANPPLRAAVENYWLYANRQVYLTRRASADAADLADRIERKYRN</sequence>
<organism evidence="2 3">
    <name type="scientific">Sphingomonas xanthus</name>
    <dbReference type="NCBI Taxonomy" id="2594473"/>
    <lineage>
        <taxon>Bacteria</taxon>
        <taxon>Pseudomonadati</taxon>
        <taxon>Pseudomonadota</taxon>
        <taxon>Alphaproteobacteria</taxon>
        <taxon>Sphingomonadales</taxon>
        <taxon>Sphingomonadaceae</taxon>
        <taxon>Sphingomonas</taxon>
    </lineage>
</organism>
<dbReference type="EMBL" id="CP041659">
    <property type="protein sequence ID" value="QDP19266.1"/>
    <property type="molecule type" value="Genomic_DNA"/>
</dbReference>
<protein>
    <submittedName>
        <fullName evidence="2">Uncharacterized protein</fullName>
    </submittedName>
</protein>
<proteinExistence type="predicted"/>
<keyword evidence="1" id="KW-0812">Transmembrane</keyword>
<keyword evidence="3" id="KW-1185">Reference proteome</keyword>
<keyword evidence="1" id="KW-0472">Membrane</keyword>
<dbReference type="OrthoDB" id="7562173at2"/>
<dbReference type="Proteomes" id="UP000321857">
    <property type="component" value="Chromosome"/>
</dbReference>